<dbReference type="GO" id="GO:0003700">
    <property type="term" value="F:DNA-binding transcription factor activity"/>
    <property type="evidence" value="ECO:0007669"/>
    <property type="project" value="InterPro"/>
</dbReference>
<evidence type="ECO:0000256" key="3">
    <source>
        <dbReference type="ARBA" id="ARBA00023125"/>
    </source>
</evidence>
<dbReference type="FunFam" id="1.10.10.10:FF:000001">
    <property type="entry name" value="LysR family transcriptional regulator"/>
    <property type="match status" value="1"/>
</dbReference>
<name>A0A9Q9SET1_9BURK</name>
<evidence type="ECO:0000313" key="6">
    <source>
        <dbReference type="EMBL" id="VWB28500.1"/>
    </source>
</evidence>
<gene>
    <name evidence="6" type="ORF">BAR24066_01197</name>
</gene>
<sequence length="317" mass="34561">MNEVVDIRLLRYFVTVAEERSVTRAAQRLNMAQPPLSQQIRALETRLGVQLFERQSTGVAMTNAGTALLEHAYKLLESADALVPHVRQAARGRHRMLRIGITTSAALHGTTSALLRRCLAQHEDLYIELHDGNAQDLTDDLSSGQLDLVIVRVPVLQANDFETLVVDDEPMLLAVPSGHPLSEQFPRCAPMLDKLRDEDFILVRRSGQNGIYEQLLAACRAAGFEPRVAAEVTRMLTGLNLVAAGVGVSVVPASMRGVLAGQIDYLPCEQLAPIRAPLTLLHRGRHNSTAAQDAVAVALQYVTEAIDRSYGHGDPTG</sequence>
<accession>A0A9Q9SET1</accession>
<evidence type="ECO:0000256" key="2">
    <source>
        <dbReference type="ARBA" id="ARBA00023015"/>
    </source>
</evidence>
<dbReference type="InterPro" id="IPR005119">
    <property type="entry name" value="LysR_subst-bd"/>
</dbReference>
<dbReference type="InterPro" id="IPR036390">
    <property type="entry name" value="WH_DNA-bd_sf"/>
</dbReference>
<dbReference type="Pfam" id="PF03466">
    <property type="entry name" value="LysR_substrate"/>
    <property type="match status" value="1"/>
</dbReference>
<dbReference type="SUPFAM" id="SSF46785">
    <property type="entry name" value="Winged helix' DNA-binding domain"/>
    <property type="match status" value="1"/>
</dbReference>
<reference evidence="6 7" key="1">
    <citation type="submission" date="2019-09" db="EMBL/GenBank/DDBJ databases">
        <authorList>
            <person name="Depoorter E."/>
        </authorList>
    </citation>
    <scope>NUCLEOTIDE SEQUENCE [LARGE SCALE GENOMIC DNA]</scope>
    <source>
        <strain evidence="6">LMG 24066</strain>
    </source>
</reference>
<keyword evidence="4" id="KW-0804">Transcription</keyword>
<dbReference type="PANTHER" id="PTHR30346">
    <property type="entry name" value="TRANSCRIPTIONAL DUAL REGULATOR HCAR-RELATED"/>
    <property type="match status" value="1"/>
</dbReference>
<evidence type="ECO:0000259" key="5">
    <source>
        <dbReference type="PROSITE" id="PS50931"/>
    </source>
</evidence>
<dbReference type="SUPFAM" id="SSF53850">
    <property type="entry name" value="Periplasmic binding protein-like II"/>
    <property type="match status" value="1"/>
</dbReference>
<comment type="similarity">
    <text evidence="1">Belongs to the LysR transcriptional regulatory family.</text>
</comment>
<comment type="caution">
    <text evidence="6">The sequence shown here is derived from an EMBL/GenBank/DDBJ whole genome shotgun (WGS) entry which is preliminary data.</text>
</comment>
<dbReference type="PANTHER" id="PTHR30346:SF30">
    <property type="entry name" value="SMALL NEUTRAL PROTEASE REGULATORY PROTEIN"/>
    <property type="match status" value="1"/>
</dbReference>
<protein>
    <submittedName>
        <fullName evidence="6">LysR family transcriptional regulator</fullName>
    </submittedName>
</protein>
<dbReference type="PRINTS" id="PR00039">
    <property type="entry name" value="HTHLYSR"/>
</dbReference>
<dbReference type="AlphaFoldDB" id="A0A9Q9SET1"/>
<dbReference type="RefSeq" id="WP_174991769.1">
    <property type="nucleotide sequence ID" value="NZ_CABVPX010000003.1"/>
</dbReference>
<dbReference type="InterPro" id="IPR000847">
    <property type="entry name" value="LysR_HTH_N"/>
</dbReference>
<organism evidence="6 7">
    <name type="scientific">Burkholderia arboris</name>
    <dbReference type="NCBI Taxonomy" id="488730"/>
    <lineage>
        <taxon>Bacteria</taxon>
        <taxon>Pseudomonadati</taxon>
        <taxon>Pseudomonadota</taxon>
        <taxon>Betaproteobacteria</taxon>
        <taxon>Burkholderiales</taxon>
        <taxon>Burkholderiaceae</taxon>
        <taxon>Burkholderia</taxon>
        <taxon>Burkholderia cepacia complex</taxon>
    </lineage>
</organism>
<dbReference type="EMBL" id="CABVPX010000003">
    <property type="protein sequence ID" value="VWB28500.1"/>
    <property type="molecule type" value="Genomic_DNA"/>
</dbReference>
<feature type="domain" description="HTH lysR-type" evidence="5">
    <location>
        <begin position="5"/>
        <end position="62"/>
    </location>
</feature>
<dbReference type="PROSITE" id="PS50931">
    <property type="entry name" value="HTH_LYSR"/>
    <property type="match status" value="1"/>
</dbReference>
<dbReference type="Pfam" id="PF00126">
    <property type="entry name" value="HTH_1"/>
    <property type="match status" value="1"/>
</dbReference>
<keyword evidence="2" id="KW-0805">Transcription regulation</keyword>
<dbReference type="Proteomes" id="UP000494172">
    <property type="component" value="Unassembled WGS sequence"/>
</dbReference>
<evidence type="ECO:0000256" key="1">
    <source>
        <dbReference type="ARBA" id="ARBA00009437"/>
    </source>
</evidence>
<dbReference type="GO" id="GO:0032993">
    <property type="term" value="C:protein-DNA complex"/>
    <property type="evidence" value="ECO:0007669"/>
    <property type="project" value="TreeGrafter"/>
</dbReference>
<keyword evidence="3" id="KW-0238">DNA-binding</keyword>
<dbReference type="Gene3D" id="3.40.190.10">
    <property type="entry name" value="Periplasmic binding protein-like II"/>
    <property type="match status" value="2"/>
</dbReference>
<proteinExistence type="inferred from homology"/>
<dbReference type="InterPro" id="IPR036388">
    <property type="entry name" value="WH-like_DNA-bd_sf"/>
</dbReference>
<dbReference type="GO" id="GO:0003677">
    <property type="term" value="F:DNA binding"/>
    <property type="evidence" value="ECO:0007669"/>
    <property type="project" value="UniProtKB-KW"/>
</dbReference>
<dbReference type="Gene3D" id="1.10.10.10">
    <property type="entry name" value="Winged helix-like DNA-binding domain superfamily/Winged helix DNA-binding domain"/>
    <property type="match status" value="1"/>
</dbReference>
<evidence type="ECO:0000256" key="4">
    <source>
        <dbReference type="ARBA" id="ARBA00023163"/>
    </source>
</evidence>
<evidence type="ECO:0000313" key="7">
    <source>
        <dbReference type="Proteomes" id="UP000494172"/>
    </source>
</evidence>